<dbReference type="Proteomes" id="UP000001982">
    <property type="component" value="Chromosome"/>
</dbReference>
<gene>
    <name evidence="1" type="ordered locus">Sden_1801</name>
</gene>
<evidence type="ECO:0000313" key="1">
    <source>
        <dbReference type="EMBL" id="ABE55085.1"/>
    </source>
</evidence>
<proteinExistence type="predicted"/>
<name>Q12N91_SHEDO</name>
<sequence>MSKSNVCGKDFFASLYEQEQVMPSAEYDRVVSRLAVKAGSNTMFGDQALQSLLVNFVTENATTLEEVKNLRAALAGIKQMAISSIAKSFPKANIEELICAATAAGYDVKVL</sequence>
<organism evidence="1 2">
    <name type="scientific">Shewanella denitrificans (strain OS217 / ATCC BAA-1090 / DSM 15013)</name>
    <dbReference type="NCBI Taxonomy" id="318161"/>
    <lineage>
        <taxon>Bacteria</taxon>
        <taxon>Pseudomonadati</taxon>
        <taxon>Pseudomonadota</taxon>
        <taxon>Gammaproteobacteria</taxon>
        <taxon>Alteromonadales</taxon>
        <taxon>Shewanellaceae</taxon>
        <taxon>Shewanella</taxon>
    </lineage>
</organism>
<dbReference type="HOGENOM" id="CLU_2156630_0_0_6"/>
<dbReference type="OrthoDB" id="9553502at2"/>
<dbReference type="EMBL" id="CP000302">
    <property type="protein sequence ID" value="ABE55085.1"/>
    <property type="molecule type" value="Genomic_DNA"/>
</dbReference>
<accession>Q12N91</accession>
<keyword evidence="2" id="KW-1185">Reference proteome</keyword>
<protein>
    <submittedName>
        <fullName evidence="1">Uncharacterized protein</fullName>
    </submittedName>
</protein>
<dbReference type="AlphaFoldDB" id="Q12N91"/>
<dbReference type="RefSeq" id="WP_011496242.1">
    <property type="nucleotide sequence ID" value="NC_007954.1"/>
</dbReference>
<reference evidence="1 2" key="1">
    <citation type="submission" date="2006-03" db="EMBL/GenBank/DDBJ databases">
        <title>Complete sequence of Shewanella denitrificans OS217.</title>
        <authorList>
            <consortium name="US DOE Joint Genome Institute"/>
            <person name="Copeland A."/>
            <person name="Lucas S."/>
            <person name="Lapidus A."/>
            <person name="Barry K."/>
            <person name="Detter J.C."/>
            <person name="Glavina del Rio T."/>
            <person name="Hammon N."/>
            <person name="Israni S."/>
            <person name="Dalin E."/>
            <person name="Tice H."/>
            <person name="Pitluck S."/>
            <person name="Brettin T."/>
            <person name="Bruce D."/>
            <person name="Han C."/>
            <person name="Tapia R."/>
            <person name="Gilna P."/>
            <person name="Kiss H."/>
            <person name="Schmutz J."/>
            <person name="Larimer F."/>
            <person name="Land M."/>
            <person name="Hauser L."/>
            <person name="Kyrpides N."/>
            <person name="Lykidis A."/>
            <person name="Richardson P."/>
        </authorList>
    </citation>
    <scope>NUCLEOTIDE SEQUENCE [LARGE SCALE GENOMIC DNA]</scope>
    <source>
        <strain evidence="2">OS217 / ATCC BAA-1090 / DSM 15013</strain>
    </source>
</reference>
<dbReference type="KEGG" id="sdn:Sden_1801"/>
<evidence type="ECO:0000313" key="2">
    <source>
        <dbReference type="Proteomes" id="UP000001982"/>
    </source>
</evidence>